<dbReference type="Pfam" id="PF05178">
    <property type="entry name" value="Kri1"/>
    <property type="match status" value="1"/>
</dbReference>
<proteinExistence type="inferred from homology"/>
<protein>
    <recommendedName>
        <fullName evidence="3">Kri1-like C-terminal domain-containing protein</fullName>
    </recommendedName>
</protein>
<feature type="compositionally biased region" description="Acidic residues" evidence="2">
    <location>
        <begin position="77"/>
        <end position="90"/>
    </location>
</feature>
<evidence type="ECO:0000313" key="4">
    <source>
        <dbReference type="EMBL" id="KAA8913200.1"/>
    </source>
</evidence>
<dbReference type="InterPro" id="IPR024626">
    <property type="entry name" value="Kri1-like_C"/>
</dbReference>
<dbReference type="GO" id="GO:0030686">
    <property type="term" value="C:90S preribosome"/>
    <property type="evidence" value="ECO:0007669"/>
    <property type="project" value="TreeGrafter"/>
</dbReference>
<dbReference type="EMBL" id="SWFS01000236">
    <property type="protein sequence ID" value="KAA8913200.1"/>
    <property type="molecule type" value="Genomic_DNA"/>
</dbReference>
<name>A0A642V4C6_9ASCO</name>
<feature type="region of interest" description="Disordered" evidence="2">
    <location>
        <begin position="119"/>
        <end position="145"/>
    </location>
</feature>
<evidence type="ECO:0000259" key="3">
    <source>
        <dbReference type="Pfam" id="PF12936"/>
    </source>
</evidence>
<evidence type="ECO:0000256" key="2">
    <source>
        <dbReference type="SAM" id="MobiDB-lite"/>
    </source>
</evidence>
<feature type="compositionally biased region" description="Basic and acidic residues" evidence="2">
    <location>
        <begin position="402"/>
        <end position="436"/>
    </location>
</feature>
<feature type="domain" description="Kri1-like C-terminal" evidence="3">
    <location>
        <begin position="430"/>
        <end position="519"/>
    </location>
</feature>
<dbReference type="OrthoDB" id="10252032at2759"/>
<feature type="region of interest" description="Disordered" evidence="2">
    <location>
        <begin position="62"/>
        <end position="91"/>
    </location>
</feature>
<feature type="compositionally biased region" description="Acidic residues" evidence="2">
    <location>
        <begin position="37"/>
        <end position="49"/>
    </location>
</feature>
<comment type="caution">
    <text evidence="4">The sequence shown here is derived from an EMBL/GenBank/DDBJ whole genome shotgun (WGS) entry which is preliminary data.</text>
</comment>
<dbReference type="GO" id="GO:0000447">
    <property type="term" value="P:endonucleolytic cleavage in ITS1 to separate SSU-rRNA from 5.8S rRNA and LSU-rRNA from tricistronic rRNA transcript (SSU-rRNA, 5.8S rRNA, LSU-rRNA)"/>
    <property type="evidence" value="ECO:0007669"/>
    <property type="project" value="TreeGrafter"/>
</dbReference>
<dbReference type="VEuPathDB" id="FungiDB:TRICI_003262"/>
<feature type="compositionally biased region" description="Basic and acidic residues" evidence="2">
    <location>
        <begin position="62"/>
        <end position="76"/>
    </location>
</feature>
<dbReference type="Pfam" id="PF12936">
    <property type="entry name" value="Kri1_C"/>
    <property type="match status" value="1"/>
</dbReference>
<comment type="similarity">
    <text evidence="1">Belongs to the KRI1 family.</text>
</comment>
<feature type="region of interest" description="Disordered" evidence="2">
    <location>
        <begin position="374"/>
        <end position="470"/>
    </location>
</feature>
<dbReference type="GO" id="GO:0005730">
    <property type="term" value="C:nucleolus"/>
    <property type="evidence" value="ECO:0007669"/>
    <property type="project" value="TreeGrafter"/>
</dbReference>
<sequence length="548" mass="64364">MPRKKSAAKKAREAKECEEQEKLQTLAESGRKQIDLGESDGDESGLEIDEDYAKRFQYNKEREELDRLKEKHKNVDLDESSSSEEEDEYGELLTQDIDQGINQVLKTIRENPDKLLDKERTFFKPAEETDLPEKERGSKPMHLKDYHRMNYLNGGVAEDEDDDGEKPYAVQQKIDQEEIIKAIHEDDEGSEDEEFLTKRVVQPEIEPAELDRSDEKNFLESFINNKGWLPKNVDKKSGMEVVPSYKDIVEDDEEFDDIADKFESAYNFRYEDPTAAQIVSYARDQNTIRRKEDSSRKRQREKKKEQKREEENKYKEEINKLKKAKTKEVLSKLEQLKEVLGDDEVSTMFTEKDLEGDFEGSEWDRRMQEVFNNEFYSKPDTKPTWSDDGLLDDIEDEERQVEEEAPKSKNKAKKEEKQKKKQEKKEALAKAEKIVEENIDAALEDAKIKNPDSQPRFRYREVSPESFGLSSRDILLASDKDLNEYVGLKKLASYRDQEKKKKDHRKYSKKRRLKEWRKSVFNNPDGPDEDALEAALNDSKPNKRRKHQ</sequence>
<feature type="region of interest" description="Disordered" evidence="2">
    <location>
        <begin position="1"/>
        <end position="49"/>
    </location>
</feature>
<accession>A0A642V4C6</accession>
<feature type="compositionally biased region" description="Basic and acidic residues" evidence="2">
    <location>
        <begin position="10"/>
        <end position="22"/>
    </location>
</feature>
<organism evidence="4 5">
    <name type="scientific">Trichomonascus ciferrii</name>
    <dbReference type="NCBI Taxonomy" id="44093"/>
    <lineage>
        <taxon>Eukaryota</taxon>
        <taxon>Fungi</taxon>
        <taxon>Dikarya</taxon>
        <taxon>Ascomycota</taxon>
        <taxon>Saccharomycotina</taxon>
        <taxon>Dipodascomycetes</taxon>
        <taxon>Dipodascales</taxon>
        <taxon>Trichomonascaceae</taxon>
        <taxon>Trichomonascus</taxon>
        <taxon>Trichomonascus ciferrii complex</taxon>
    </lineage>
</organism>
<dbReference type="PANTHER" id="PTHR14490:SF5">
    <property type="entry name" value="PROTEIN KRI1 HOMOLOG"/>
    <property type="match status" value="1"/>
</dbReference>
<keyword evidence="5" id="KW-1185">Reference proteome</keyword>
<reference evidence="4" key="1">
    <citation type="journal article" date="2019" name="G3 (Bethesda)">
        <title>Genome Assemblies of Two Rare Opportunistic Yeast Pathogens: Diutina rugosa (syn. Candida rugosa) and Trichomonascus ciferrii (syn. Candida ciferrii).</title>
        <authorList>
            <person name="Mixao V."/>
            <person name="Saus E."/>
            <person name="Hansen A.P."/>
            <person name="Lass-Florl C."/>
            <person name="Gabaldon T."/>
        </authorList>
    </citation>
    <scope>NUCLEOTIDE SEQUENCE</scope>
    <source>
        <strain evidence="4">CBS 4856</strain>
    </source>
</reference>
<feature type="region of interest" description="Disordered" evidence="2">
    <location>
        <begin position="280"/>
        <end position="318"/>
    </location>
</feature>
<dbReference type="PANTHER" id="PTHR14490">
    <property type="entry name" value="ZINC FINGER, ZZ TYPE"/>
    <property type="match status" value="1"/>
</dbReference>
<feature type="compositionally biased region" description="Acidic residues" evidence="2">
    <location>
        <begin position="389"/>
        <end position="401"/>
    </location>
</feature>
<feature type="compositionally biased region" description="Basic residues" evidence="2">
    <location>
        <begin position="501"/>
        <end position="515"/>
    </location>
</feature>
<gene>
    <name evidence="4" type="ORF">TRICI_003262</name>
</gene>
<dbReference type="Proteomes" id="UP000761534">
    <property type="component" value="Unassembled WGS sequence"/>
</dbReference>
<feature type="region of interest" description="Disordered" evidence="2">
    <location>
        <begin position="495"/>
        <end position="548"/>
    </location>
</feature>
<dbReference type="AlphaFoldDB" id="A0A642V4C6"/>
<dbReference type="InterPro" id="IPR018034">
    <property type="entry name" value="Kri1"/>
</dbReference>
<evidence type="ECO:0000313" key="5">
    <source>
        <dbReference type="Proteomes" id="UP000761534"/>
    </source>
</evidence>
<feature type="compositionally biased region" description="Basic and acidic residues" evidence="2">
    <location>
        <begin position="286"/>
        <end position="318"/>
    </location>
</feature>
<evidence type="ECO:0000256" key="1">
    <source>
        <dbReference type="ARBA" id="ARBA00007473"/>
    </source>
</evidence>